<reference evidence="13" key="1">
    <citation type="submission" date="2017-10" db="EMBL/GenBank/DDBJ databases">
        <title>Massilia psychrophilum sp. nov., a novel purple-pigmented bacterium isolated from Tianshan glacier, Xinjiang Municipality, China.</title>
        <authorList>
            <person name="Wang H."/>
        </authorList>
    </citation>
    <scope>NUCLEOTIDE SEQUENCE [LARGE SCALE GENOMIC DNA]</scope>
    <source>
        <strain evidence="13">B2</strain>
    </source>
</reference>
<sequence length="157" mass="16534">MHMKNGTFLSPIGIGRLLLLVGLLAAGAGAQAQDGAGAAPKEAAAPPNDTPKTPDETSSVDVAARIVPSPWSPFRYCTSPQYPKGSLRNGEEGVVNIAFQVAENGQVIDPRIMKSSGFETLDKAAIGALLKCRFAPAVMFGVPIRKWLGTGYNFVIH</sequence>
<dbReference type="Gene3D" id="3.30.1150.10">
    <property type="match status" value="1"/>
</dbReference>
<evidence type="ECO:0000256" key="3">
    <source>
        <dbReference type="ARBA" id="ARBA00022448"/>
    </source>
</evidence>
<evidence type="ECO:0000313" key="13">
    <source>
        <dbReference type="EMBL" id="ATQ76277.1"/>
    </source>
</evidence>
<dbReference type="EMBL" id="CP024608">
    <property type="protein sequence ID" value="ATQ76277.1"/>
    <property type="molecule type" value="Genomic_DNA"/>
</dbReference>
<keyword evidence="6" id="KW-0812">Transmembrane</keyword>
<feature type="region of interest" description="Disordered" evidence="10">
    <location>
        <begin position="36"/>
        <end position="59"/>
    </location>
</feature>
<comment type="similarity">
    <text evidence="2">Belongs to the TonB family.</text>
</comment>
<proteinExistence type="inferred from homology"/>
<accession>A0A2D2DMR6</accession>
<name>A0A2D2DMR6_9BURK</name>
<evidence type="ECO:0000256" key="7">
    <source>
        <dbReference type="ARBA" id="ARBA00022927"/>
    </source>
</evidence>
<feature type="chain" id="PRO_5013709492" description="TonB C-terminal domain-containing protein" evidence="11">
    <location>
        <begin position="33"/>
        <end position="157"/>
    </location>
</feature>
<organism evidence="13 14">
    <name type="scientific">Massilia violaceinigra</name>
    <dbReference type="NCBI Taxonomy" id="2045208"/>
    <lineage>
        <taxon>Bacteria</taxon>
        <taxon>Pseudomonadati</taxon>
        <taxon>Pseudomonadota</taxon>
        <taxon>Betaproteobacteria</taxon>
        <taxon>Burkholderiales</taxon>
        <taxon>Oxalobacteraceae</taxon>
        <taxon>Telluria group</taxon>
        <taxon>Massilia</taxon>
    </lineage>
</organism>
<evidence type="ECO:0000256" key="10">
    <source>
        <dbReference type="SAM" id="MobiDB-lite"/>
    </source>
</evidence>
<evidence type="ECO:0000256" key="2">
    <source>
        <dbReference type="ARBA" id="ARBA00006555"/>
    </source>
</evidence>
<evidence type="ECO:0000256" key="4">
    <source>
        <dbReference type="ARBA" id="ARBA00022475"/>
    </source>
</evidence>
<comment type="subcellular location">
    <subcellularLocation>
        <location evidence="1">Cell inner membrane</location>
        <topology evidence="1">Single-pass membrane protein</topology>
        <orientation evidence="1">Periplasmic side</orientation>
    </subcellularLocation>
</comment>
<dbReference type="GO" id="GO:0015031">
    <property type="term" value="P:protein transport"/>
    <property type="evidence" value="ECO:0007669"/>
    <property type="project" value="UniProtKB-KW"/>
</dbReference>
<keyword evidence="5" id="KW-0997">Cell inner membrane</keyword>
<keyword evidence="7" id="KW-0653">Protein transport</keyword>
<feature type="compositionally biased region" description="Low complexity" evidence="10">
    <location>
        <begin position="36"/>
        <end position="47"/>
    </location>
</feature>
<evidence type="ECO:0000256" key="6">
    <source>
        <dbReference type="ARBA" id="ARBA00022692"/>
    </source>
</evidence>
<keyword evidence="4" id="KW-1003">Cell membrane</keyword>
<dbReference type="GO" id="GO:0005886">
    <property type="term" value="C:plasma membrane"/>
    <property type="evidence" value="ECO:0007669"/>
    <property type="project" value="UniProtKB-SubCell"/>
</dbReference>
<protein>
    <recommendedName>
        <fullName evidence="12">TonB C-terminal domain-containing protein</fullName>
    </recommendedName>
</protein>
<gene>
    <name evidence="13" type="ORF">CR152_18340</name>
</gene>
<dbReference type="InterPro" id="IPR006260">
    <property type="entry name" value="TonB/TolA_C"/>
</dbReference>
<keyword evidence="14" id="KW-1185">Reference proteome</keyword>
<dbReference type="KEGG" id="mass:CR152_18340"/>
<dbReference type="PROSITE" id="PS52015">
    <property type="entry name" value="TONB_CTD"/>
    <property type="match status" value="1"/>
</dbReference>
<dbReference type="AlphaFoldDB" id="A0A2D2DMR6"/>
<evidence type="ECO:0000259" key="12">
    <source>
        <dbReference type="PROSITE" id="PS52015"/>
    </source>
</evidence>
<evidence type="ECO:0000256" key="5">
    <source>
        <dbReference type="ARBA" id="ARBA00022519"/>
    </source>
</evidence>
<dbReference type="Pfam" id="PF03544">
    <property type="entry name" value="TonB_C"/>
    <property type="match status" value="1"/>
</dbReference>
<dbReference type="Proteomes" id="UP000229897">
    <property type="component" value="Chromosome"/>
</dbReference>
<keyword evidence="3" id="KW-0813">Transport</keyword>
<dbReference type="PANTHER" id="PTHR33446">
    <property type="entry name" value="PROTEIN TONB-RELATED"/>
    <property type="match status" value="1"/>
</dbReference>
<keyword evidence="9" id="KW-0472">Membrane</keyword>
<evidence type="ECO:0000256" key="9">
    <source>
        <dbReference type="ARBA" id="ARBA00023136"/>
    </source>
</evidence>
<feature type="domain" description="TonB C-terminal" evidence="12">
    <location>
        <begin position="67"/>
        <end position="157"/>
    </location>
</feature>
<evidence type="ECO:0000313" key="14">
    <source>
        <dbReference type="Proteomes" id="UP000229897"/>
    </source>
</evidence>
<dbReference type="InterPro" id="IPR051045">
    <property type="entry name" value="TonB-dependent_transducer"/>
</dbReference>
<dbReference type="GO" id="GO:0055085">
    <property type="term" value="P:transmembrane transport"/>
    <property type="evidence" value="ECO:0007669"/>
    <property type="project" value="InterPro"/>
</dbReference>
<keyword evidence="11" id="KW-0732">Signal</keyword>
<evidence type="ECO:0000256" key="11">
    <source>
        <dbReference type="SAM" id="SignalP"/>
    </source>
</evidence>
<feature type="signal peptide" evidence="11">
    <location>
        <begin position="1"/>
        <end position="32"/>
    </location>
</feature>
<evidence type="ECO:0000256" key="1">
    <source>
        <dbReference type="ARBA" id="ARBA00004383"/>
    </source>
</evidence>
<evidence type="ECO:0000256" key="8">
    <source>
        <dbReference type="ARBA" id="ARBA00022989"/>
    </source>
</evidence>
<keyword evidence="8" id="KW-1133">Transmembrane helix</keyword>
<dbReference type="NCBIfam" id="TIGR01352">
    <property type="entry name" value="tonB_Cterm"/>
    <property type="match status" value="1"/>
</dbReference>
<dbReference type="InterPro" id="IPR037682">
    <property type="entry name" value="TonB_C"/>
</dbReference>
<dbReference type="SUPFAM" id="SSF74653">
    <property type="entry name" value="TolA/TonB C-terminal domain"/>
    <property type="match status" value="1"/>
</dbReference>